<keyword evidence="1" id="KW-1133">Transmembrane helix</keyword>
<dbReference type="OrthoDB" id="2452154at2"/>
<dbReference type="AlphaFoldDB" id="A0A3N9UXD5"/>
<dbReference type="EMBL" id="RRCT01000001">
    <property type="protein sequence ID" value="RQW76526.1"/>
    <property type="molecule type" value="Genomic_DNA"/>
</dbReference>
<sequence length="143" mass="16700">MQNLNKCIQNLLLAFVMSCSMTALYSPTPYSWMKVEIFNIPVMFIILFPLTLLISENVRSSFKKVLKFQERKDQRPMWQVGIGMIFFFAQVGAIEVFFRSLMSYNLGGMPLYLVFAFINAFLLTVIYEEIFYKNLSKNTIKSK</sequence>
<comment type="caution">
    <text evidence="2">The sequence shown here is derived from an EMBL/GenBank/DDBJ whole genome shotgun (WGS) entry which is preliminary data.</text>
</comment>
<evidence type="ECO:0000256" key="1">
    <source>
        <dbReference type="SAM" id="Phobius"/>
    </source>
</evidence>
<feature type="transmembrane region" description="Helical" evidence="1">
    <location>
        <begin position="37"/>
        <end position="55"/>
    </location>
</feature>
<feature type="transmembrane region" description="Helical" evidence="1">
    <location>
        <begin position="7"/>
        <end position="25"/>
    </location>
</feature>
<protein>
    <submittedName>
        <fullName evidence="2">DNA polymerase I</fullName>
    </submittedName>
</protein>
<evidence type="ECO:0000313" key="3">
    <source>
        <dbReference type="Proteomes" id="UP000274033"/>
    </source>
</evidence>
<dbReference type="Proteomes" id="UP000274033">
    <property type="component" value="Unassembled WGS sequence"/>
</dbReference>
<dbReference type="PROSITE" id="PS51257">
    <property type="entry name" value="PROKAR_LIPOPROTEIN"/>
    <property type="match status" value="1"/>
</dbReference>
<proteinExistence type="predicted"/>
<dbReference type="RefSeq" id="WP_124762443.1">
    <property type="nucleotide sequence ID" value="NZ_JAFBDY010000001.1"/>
</dbReference>
<keyword evidence="1" id="KW-0812">Transmembrane</keyword>
<feature type="transmembrane region" description="Helical" evidence="1">
    <location>
        <begin position="76"/>
        <end position="98"/>
    </location>
</feature>
<keyword evidence="1" id="KW-0472">Membrane</keyword>
<keyword evidence="3" id="KW-1185">Reference proteome</keyword>
<organism evidence="2 3">
    <name type="scientific">Lysinibacillus composti</name>
    <dbReference type="NCBI Taxonomy" id="720633"/>
    <lineage>
        <taxon>Bacteria</taxon>
        <taxon>Bacillati</taxon>
        <taxon>Bacillota</taxon>
        <taxon>Bacilli</taxon>
        <taxon>Bacillales</taxon>
        <taxon>Bacillaceae</taxon>
        <taxon>Lysinibacillus</taxon>
    </lineage>
</organism>
<reference evidence="2 3" key="1">
    <citation type="journal article" date="2013" name="J. Microbiol.">
        <title>Lysinibacillus chungkukjangi sp. nov., isolated from Chungkukjang, Korean fermented soybean food.</title>
        <authorList>
            <person name="Kim S.J."/>
            <person name="Jang Y.H."/>
            <person name="Hamada M."/>
            <person name="Ahn J.H."/>
            <person name="Weon H.Y."/>
            <person name="Suzuki K."/>
            <person name="Whang K.S."/>
            <person name="Kwon S.W."/>
        </authorList>
    </citation>
    <scope>NUCLEOTIDE SEQUENCE [LARGE SCALE GENOMIC DNA]</scope>
    <source>
        <strain evidence="2 3">MCCC 1A12701</strain>
    </source>
</reference>
<accession>A0A3N9UXD5</accession>
<gene>
    <name evidence="2" type="ORF">EBB45_02960</name>
</gene>
<feature type="transmembrane region" description="Helical" evidence="1">
    <location>
        <begin position="110"/>
        <end position="127"/>
    </location>
</feature>
<name>A0A3N9UXD5_9BACI</name>
<evidence type="ECO:0000313" key="2">
    <source>
        <dbReference type="EMBL" id="RQW76526.1"/>
    </source>
</evidence>